<dbReference type="EMBL" id="JBHULN010000009">
    <property type="protein sequence ID" value="MFD2572236.1"/>
    <property type="molecule type" value="Genomic_DNA"/>
</dbReference>
<organism evidence="3 4">
    <name type="scientific">Spirosoma soli</name>
    <dbReference type="NCBI Taxonomy" id="1770529"/>
    <lineage>
        <taxon>Bacteria</taxon>
        <taxon>Pseudomonadati</taxon>
        <taxon>Bacteroidota</taxon>
        <taxon>Cytophagia</taxon>
        <taxon>Cytophagales</taxon>
        <taxon>Cytophagaceae</taxon>
        <taxon>Spirosoma</taxon>
    </lineage>
</organism>
<dbReference type="RefSeq" id="WP_381524433.1">
    <property type="nucleotide sequence ID" value="NZ_JBHULN010000009.1"/>
</dbReference>
<dbReference type="Pfam" id="PF12158">
    <property type="entry name" value="DUF3592"/>
    <property type="match status" value="1"/>
</dbReference>
<evidence type="ECO:0000313" key="3">
    <source>
        <dbReference type="EMBL" id="MFD2572236.1"/>
    </source>
</evidence>
<proteinExistence type="predicted"/>
<evidence type="ECO:0000259" key="2">
    <source>
        <dbReference type="Pfam" id="PF12158"/>
    </source>
</evidence>
<evidence type="ECO:0000313" key="4">
    <source>
        <dbReference type="Proteomes" id="UP001597469"/>
    </source>
</evidence>
<accession>A0ABW5M6X2</accession>
<reference evidence="4" key="1">
    <citation type="journal article" date="2019" name="Int. J. Syst. Evol. Microbiol.">
        <title>The Global Catalogue of Microorganisms (GCM) 10K type strain sequencing project: providing services to taxonomists for standard genome sequencing and annotation.</title>
        <authorList>
            <consortium name="The Broad Institute Genomics Platform"/>
            <consortium name="The Broad Institute Genome Sequencing Center for Infectious Disease"/>
            <person name="Wu L."/>
            <person name="Ma J."/>
        </authorList>
    </citation>
    <scope>NUCLEOTIDE SEQUENCE [LARGE SCALE GENOMIC DNA]</scope>
    <source>
        <strain evidence="4">KCTC 42805</strain>
    </source>
</reference>
<feature type="transmembrane region" description="Helical" evidence="1">
    <location>
        <begin position="32"/>
        <end position="52"/>
    </location>
</feature>
<feature type="domain" description="DUF3592" evidence="2">
    <location>
        <begin position="65"/>
        <end position="142"/>
    </location>
</feature>
<dbReference type="InterPro" id="IPR021994">
    <property type="entry name" value="DUF3592"/>
</dbReference>
<keyword evidence="4" id="KW-1185">Reference proteome</keyword>
<keyword evidence="1" id="KW-0812">Transmembrane</keyword>
<gene>
    <name evidence="3" type="ORF">ACFSUS_16460</name>
</gene>
<feature type="transmembrane region" description="Helical" evidence="1">
    <location>
        <begin position="145"/>
        <end position="168"/>
    </location>
</feature>
<sequence>MIRFCFLIDTVALLLGLYGFLSGRIPATTPAILAAVFGFIGLNMLLGGFFSYNKTRTWLANTVRTSGEVIDHVGKESVDSFDRDNKRYDIVYYPVVRYQTQTGQLVSFTSSVGSSTPSHAVGEPVGVRYVPANPESAEVDEFMSIWLVTLVLTFIGIPFSIASLALTFGHFQP</sequence>
<keyword evidence="1" id="KW-1133">Transmembrane helix</keyword>
<name>A0ABW5M6X2_9BACT</name>
<comment type="caution">
    <text evidence="3">The sequence shown here is derived from an EMBL/GenBank/DDBJ whole genome shotgun (WGS) entry which is preliminary data.</text>
</comment>
<dbReference type="Proteomes" id="UP001597469">
    <property type="component" value="Unassembled WGS sequence"/>
</dbReference>
<evidence type="ECO:0000256" key="1">
    <source>
        <dbReference type="SAM" id="Phobius"/>
    </source>
</evidence>
<keyword evidence="1" id="KW-0472">Membrane</keyword>
<protein>
    <submittedName>
        <fullName evidence="3">DUF3592 domain-containing protein</fullName>
    </submittedName>
</protein>